<proteinExistence type="predicted"/>
<evidence type="ECO:0000313" key="6">
    <source>
        <dbReference type="Proteomes" id="UP000236736"/>
    </source>
</evidence>
<keyword evidence="1" id="KW-0597">Phosphoprotein</keyword>
<keyword evidence="6" id="KW-1185">Reference proteome</keyword>
<dbReference type="OrthoDB" id="9778208at2"/>
<keyword evidence="3 5" id="KW-0808">Transferase</keyword>
<evidence type="ECO:0000313" key="5">
    <source>
        <dbReference type="EMBL" id="SEF97725.1"/>
    </source>
</evidence>
<accession>A0A1H5WE22</accession>
<dbReference type="SUPFAM" id="SSF53335">
    <property type="entry name" value="S-adenosyl-L-methionine-dependent methyltransferases"/>
    <property type="match status" value="1"/>
</dbReference>
<dbReference type="AlphaFoldDB" id="A0A1H5WE22"/>
<keyword evidence="2 5" id="KW-0489">Methyltransferase</keyword>
<dbReference type="EMBL" id="FNVR01000009">
    <property type="protein sequence ID" value="SEF97725.1"/>
    <property type="molecule type" value="Genomic_DNA"/>
</dbReference>
<evidence type="ECO:0000256" key="3">
    <source>
        <dbReference type="ARBA" id="ARBA00022679"/>
    </source>
</evidence>
<dbReference type="Proteomes" id="UP000236736">
    <property type="component" value="Unassembled WGS sequence"/>
</dbReference>
<evidence type="ECO:0000256" key="4">
    <source>
        <dbReference type="ARBA" id="ARBA00022691"/>
    </source>
</evidence>
<evidence type="ECO:0000256" key="2">
    <source>
        <dbReference type="ARBA" id="ARBA00022603"/>
    </source>
</evidence>
<keyword evidence="4" id="KW-0949">S-adenosyl-L-methionine</keyword>
<gene>
    <name evidence="5" type="ORF">SAMN03080598_02058</name>
</gene>
<dbReference type="Gene3D" id="3.40.50.150">
    <property type="entry name" value="Vaccinia Virus protein VP39"/>
    <property type="match status" value="1"/>
</dbReference>
<dbReference type="RefSeq" id="WP_103924731.1">
    <property type="nucleotide sequence ID" value="NZ_BBFN01000011.1"/>
</dbReference>
<dbReference type="InterPro" id="IPR029063">
    <property type="entry name" value="SAM-dependent_MTases_sf"/>
</dbReference>
<reference evidence="6" key="1">
    <citation type="submission" date="2016-10" db="EMBL/GenBank/DDBJ databases">
        <authorList>
            <person name="Varghese N."/>
            <person name="Submissions S."/>
        </authorList>
    </citation>
    <scope>NUCLEOTIDE SEQUENCE [LARGE SCALE GENOMIC DNA]</scope>
    <source>
        <strain evidence="6">DSM 17298</strain>
    </source>
</reference>
<dbReference type="InterPro" id="IPR008854">
    <property type="entry name" value="TPMT"/>
</dbReference>
<dbReference type="STRING" id="1120964.GCA_001313265_02809"/>
<dbReference type="PANTHER" id="PTHR32183">
    <property type="match status" value="1"/>
</dbReference>
<protein>
    <submittedName>
        <fullName evidence="5">Thiopurine S-methyltransferase (TPMT)</fullName>
    </submittedName>
</protein>
<dbReference type="PANTHER" id="PTHR32183:SF6">
    <property type="entry name" value="CYSTEINE SULFINATE DESULFINASE_CYSTEINE DESULFURASE AND RELATED ENZYMES"/>
    <property type="match status" value="1"/>
</dbReference>
<sequence length="196" mass="22573">MQNLDEEFWSSRYQNGYTGWDIGFPSPPLYQYLCQLDTKTLSILVPGAGNAHEVASAWDLGFQNIHLLDISILPIKEFIDKNPSFPANQVFHQDFFDHTGSYDLILEQTFFCALDPKLRGNYAKKMHQLLKPNGRLVGVLFNRTFSTEGPPFGGSEGEYKAYFEPYFEFEKFELCYNSIPARMGSEIFIKLRKLDI</sequence>
<dbReference type="GO" id="GO:0008757">
    <property type="term" value="F:S-adenosylmethionine-dependent methyltransferase activity"/>
    <property type="evidence" value="ECO:0007669"/>
    <property type="project" value="InterPro"/>
</dbReference>
<dbReference type="GO" id="GO:0032259">
    <property type="term" value="P:methylation"/>
    <property type="evidence" value="ECO:0007669"/>
    <property type="project" value="UniProtKB-KW"/>
</dbReference>
<organism evidence="5 6">
    <name type="scientific">Algoriphagus boritolerans DSM 17298 = JCM 18970</name>
    <dbReference type="NCBI Taxonomy" id="1120964"/>
    <lineage>
        <taxon>Bacteria</taxon>
        <taxon>Pseudomonadati</taxon>
        <taxon>Bacteroidota</taxon>
        <taxon>Cytophagia</taxon>
        <taxon>Cytophagales</taxon>
        <taxon>Cyclobacteriaceae</taxon>
        <taxon>Algoriphagus</taxon>
    </lineage>
</organism>
<name>A0A1H5WE22_9BACT</name>
<evidence type="ECO:0000256" key="1">
    <source>
        <dbReference type="ARBA" id="ARBA00022553"/>
    </source>
</evidence>
<dbReference type="PROSITE" id="PS51585">
    <property type="entry name" value="SAM_MT_TPMT"/>
    <property type="match status" value="1"/>
</dbReference>
<dbReference type="Pfam" id="PF05724">
    <property type="entry name" value="TPMT"/>
    <property type="match status" value="1"/>
</dbReference>